<evidence type="ECO:0000313" key="11">
    <source>
        <dbReference type="Proteomes" id="UP001152795"/>
    </source>
</evidence>
<evidence type="ECO:0000256" key="2">
    <source>
        <dbReference type="ARBA" id="ARBA00011057"/>
    </source>
</evidence>
<keyword evidence="11" id="KW-1185">Reference proteome</keyword>
<evidence type="ECO:0000256" key="9">
    <source>
        <dbReference type="SAM" id="MobiDB-lite"/>
    </source>
</evidence>
<evidence type="ECO:0000256" key="5">
    <source>
        <dbReference type="ARBA" id="ARBA00023128"/>
    </source>
</evidence>
<accession>A0A7D9DGA3</accession>
<dbReference type="EMBL" id="CACRXK020000698">
    <property type="protein sequence ID" value="CAB3984115.1"/>
    <property type="molecule type" value="Genomic_DNA"/>
</dbReference>
<protein>
    <recommendedName>
        <fullName evidence="7">Small ribosomal subunit protein mS31</fullName>
    </recommendedName>
    <alternativeName>
        <fullName evidence="8">28S ribosomal protein S31, mitochondrial</fullName>
    </alternativeName>
</protein>
<reference evidence="10" key="1">
    <citation type="submission" date="2020-04" db="EMBL/GenBank/DDBJ databases">
        <authorList>
            <person name="Alioto T."/>
            <person name="Alioto T."/>
            <person name="Gomez Garrido J."/>
        </authorList>
    </citation>
    <scope>NUCLEOTIDE SEQUENCE</scope>
    <source>
        <strain evidence="10">A484AB</strain>
    </source>
</reference>
<dbReference type="Pfam" id="PF15433">
    <property type="entry name" value="MRP-S31"/>
    <property type="match status" value="1"/>
</dbReference>
<dbReference type="OrthoDB" id="5989925at2759"/>
<keyword evidence="6" id="KW-0687">Ribonucleoprotein</keyword>
<gene>
    <name evidence="10" type="ORF">PACLA_8A020206</name>
</gene>
<feature type="region of interest" description="Disordered" evidence="9">
    <location>
        <begin position="58"/>
        <end position="81"/>
    </location>
</feature>
<comment type="subcellular location">
    <subcellularLocation>
        <location evidence="1">Mitochondrion</location>
    </subcellularLocation>
</comment>
<sequence>MAAAKVQISLKYTVFRGLKFIPRARYSFNLVSPRINPSQSFKNSRFISASSYLAKDRVDSDYRSGSRDAENEKQNKNEERSDLKRLKELLFQGNSKAKESDETIHNVVQLVKPQSKQTKLKAKAGATVNVTQITDMLSILNPSKDQSPDGQSKSPTRIEERDTQIDRSVEADKLRDALSTLEQDSSTADEVIMAGRQITSDSWSAIEGAYNIKQQQFRDKDKRKKMPLSSLKTGPRFHMFDKVQEKWSHEHGDIGKTIFQEMAEQEVKDLGMLASVQSGFHDLMDNVHRQWSFPVDNEVSKAEEGVGFDEHVFLEHLLNDFPNTGNIRQFMELVVTGLQQNPYLNVQDKKEHIEWFREYFQNIPDEQVQL</sequence>
<evidence type="ECO:0000256" key="1">
    <source>
        <dbReference type="ARBA" id="ARBA00004173"/>
    </source>
</evidence>
<comment type="similarity">
    <text evidence="2">Belongs to the mitochondrion-specific ribosomal protein mS31 family.</text>
</comment>
<comment type="caution">
    <text evidence="10">The sequence shown here is derived from an EMBL/GenBank/DDBJ whole genome shotgun (WGS) entry which is preliminary data.</text>
</comment>
<proteinExistence type="inferred from homology"/>
<evidence type="ECO:0000313" key="10">
    <source>
        <dbReference type="EMBL" id="CAB3984115.1"/>
    </source>
</evidence>
<evidence type="ECO:0000256" key="4">
    <source>
        <dbReference type="ARBA" id="ARBA00022980"/>
    </source>
</evidence>
<name>A0A7D9DGA3_PARCT</name>
<keyword evidence="3" id="KW-0809">Transit peptide</keyword>
<evidence type="ECO:0000256" key="7">
    <source>
        <dbReference type="ARBA" id="ARBA00035133"/>
    </source>
</evidence>
<evidence type="ECO:0000256" key="6">
    <source>
        <dbReference type="ARBA" id="ARBA00023274"/>
    </source>
</evidence>
<organism evidence="10 11">
    <name type="scientific">Paramuricea clavata</name>
    <name type="common">Red gorgonian</name>
    <name type="synonym">Violescent sea-whip</name>
    <dbReference type="NCBI Taxonomy" id="317549"/>
    <lineage>
        <taxon>Eukaryota</taxon>
        <taxon>Metazoa</taxon>
        <taxon>Cnidaria</taxon>
        <taxon>Anthozoa</taxon>
        <taxon>Octocorallia</taxon>
        <taxon>Malacalcyonacea</taxon>
        <taxon>Plexauridae</taxon>
        <taxon>Paramuricea</taxon>
    </lineage>
</organism>
<keyword evidence="5" id="KW-0496">Mitochondrion</keyword>
<dbReference type="Proteomes" id="UP001152795">
    <property type="component" value="Unassembled WGS sequence"/>
</dbReference>
<dbReference type="PANTHER" id="PTHR13231">
    <property type="entry name" value="MITOCHONDRIAL RIBOSOMAL PROTEIN S31"/>
    <property type="match status" value="1"/>
</dbReference>
<dbReference type="GO" id="GO:0005763">
    <property type="term" value="C:mitochondrial small ribosomal subunit"/>
    <property type="evidence" value="ECO:0007669"/>
    <property type="project" value="InterPro"/>
</dbReference>
<dbReference type="GO" id="GO:0003735">
    <property type="term" value="F:structural constituent of ribosome"/>
    <property type="evidence" value="ECO:0007669"/>
    <property type="project" value="InterPro"/>
</dbReference>
<dbReference type="AlphaFoldDB" id="A0A7D9DGA3"/>
<evidence type="ECO:0000256" key="3">
    <source>
        <dbReference type="ARBA" id="ARBA00022946"/>
    </source>
</evidence>
<evidence type="ECO:0000256" key="8">
    <source>
        <dbReference type="ARBA" id="ARBA00035363"/>
    </source>
</evidence>
<feature type="region of interest" description="Disordered" evidence="9">
    <location>
        <begin position="138"/>
        <end position="165"/>
    </location>
</feature>
<keyword evidence="4" id="KW-0689">Ribosomal protein</keyword>
<feature type="compositionally biased region" description="Basic and acidic residues" evidence="9">
    <location>
        <begin position="156"/>
        <end position="165"/>
    </location>
</feature>
<feature type="compositionally biased region" description="Polar residues" evidence="9">
    <location>
        <begin position="138"/>
        <end position="155"/>
    </location>
</feature>
<dbReference type="PANTHER" id="PTHR13231:SF3">
    <property type="entry name" value="SMALL RIBOSOMAL SUBUNIT PROTEIN MS31"/>
    <property type="match status" value="1"/>
</dbReference>
<dbReference type="InterPro" id="IPR026299">
    <property type="entry name" value="MRP-S31"/>
</dbReference>